<feature type="transmembrane region" description="Helical" evidence="1">
    <location>
        <begin position="12"/>
        <end position="29"/>
    </location>
</feature>
<comment type="caution">
    <text evidence="2">The sequence shown here is derived from an EMBL/GenBank/DDBJ whole genome shotgun (WGS) entry which is preliminary data.</text>
</comment>
<dbReference type="PANTHER" id="PTHR38442">
    <property type="entry name" value="INNER MEMBRANE PROTEIN-RELATED"/>
    <property type="match status" value="1"/>
</dbReference>
<gene>
    <name evidence="2" type="ORF">DX130_02770</name>
</gene>
<dbReference type="RefSeq" id="WP_116042644.1">
    <property type="nucleotide sequence ID" value="NZ_QUBQ01000001.1"/>
</dbReference>
<evidence type="ECO:0000256" key="1">
    <source>
        <dbReference type="SAM" id="Phobius"/>
    </source>
</evidence>
<dbReference type="OrthoDB" id="9769590at2"/>
<protein>
    <submittedName>
        <fullName evidence="2">DUF445 domain-containing protein</fullName>
    </submittedName>
</protein>
<evidence type="ECO:0000313" key="2">
    <source>
        <dbReference type="EMBL" id="REK76005.1"/>
    </source>
</evidence>
<dbReference type="Pfam" id="PF04286">
    <property type="entry name" value="DUF445"/>
    <property type="match status" value="1"/>
</dbReference>
<keyword evidence="1" id="KW-0812">Transmembrane</keyword>
<name>A0A371PJA5_9BACL</name>
<feature type="transmembrane region" description="Helical" evidence="1">
    <location>
        <begin position="35"/>
        <end position="58"/>
    </location>
</feature>
<accession>A0A371PJA5</accession>
<evidence type="ECO:0000313" key="3">
    <source>
        <dbReference type="Proteomes" id="UP000261905"/>
    </source>
</evidence>
<keyword evidence="1" id="KW-1133">Transmembrane helix</keyword>
<dbReference type="InterPro" id="IPR007383">
    <property type="entry name" value="DUF445"/>
</dbReference>
<reference evidence="2 3" key="1">
    <citation type="submission" date="2018-08" db="EMBL/GenBank/DDBJ databases">
        <title>Paenibacillus sp. M4BSY-1, whole genome shotgun sequence.</title>
        <authorList>
            <person name="Tuo L."/>
        </authorList>
    </citation>
    <scope>NUCLEOTIDE SEQUENCE [LARGE SCALE GENOMIC DNA]</scope>
    <source>
        <strain evidence="2 3">M4BSY-1</strain>
    </source>
</reference>
<dbReference type="AlphaFoldDB" id="A0A371PJA5"/>
<dbReference type="Proteomes" id="UP000261905">
    <property type="component" value="Unassembled WGS sequence"/>
</dbReference>
<organism evidence="2 3">
    <name type="scientific">Paenibacillus paeoniae</name>
    <dbReference type="NCBI Taxonomy" id="2292705"/>
    <lineage>
        <taxon>Bacteria</taxon>
        <taxon>Bacillati</taxon>
        <taxon>Bacillota</taxon>
        <taxon>Bacilli</taxon>
        <taxon>Bacillales</taxon>
        <taxon>Paenibacillaceae</taxon>
        <taxon>Paenibacillus</taxon>
    </lineage>
</organism>
<dbReference type="PANTHER" id="PTHR38442:SF1">
    <property type="entry name" value="INNER MEMBRANE PROTEIN"/>
    <property type="match status" value="1"/>
</dbReference>
<feature type="transmembrane region" description="Helical" evidence="1">
    <location>
        <begin position="406"/>
        <end position="426"/>
    </location>
</feature>
<dbReference type="GO" id="GO:0005886">
    <property type="term" value="C:plasma membrane"/>
    <property type="evidence" value="ECO:0007669"/>
    <property type="project" value="TreeGrafter"/>
</dbReference>
<keyword evidence="3" id="KW-1185">Reference proteome</keyword>
<proteinExistence type="predicted"/>
<sequence length="429" mass="47893">MNNWSVKKQANAILILSGVGILAAFPFQHTFAGGLLFAIFSAGTIGGLADSFAISALFGDPLWIKWPKWMGTHIISRNKERLIGELVDMVEKELLTVASIKATLAEHDLGNVLVRYLSESGGSEEVQQFAGKLAGDLLEKVEPEKLAAGIERFAYDHAGSLQVSDVLADVGEWTIRNGYDDKVITFVVQPLVQLVKSEPFRALIEQFAESAIRSYEGEKLRRRLVDFTAGLNAPAISVKVQDWLATFIEQFAAEDHPQRQSFKLFLAEFVRRLREDEELRQRIEAGKRNILAMIQQNVSLEELLKTRIEKARASLIASTQEEGASAASSFGWLRKEIDKGLEQLRTRDDLQQALDTGVKSLLLGWIEDKHALIGRLVREKLDTFSDEELIELIKEKAGKDLQYIRLNGMVVGGLVGLVLYLLTFWIGGR</sequence>
<keyword evidence="1" id="KW-0472">Membrane</keyword>
<dbReference type="EMBL" id="QUBQ01000001">
    <property type="protein sequence ID" value="REK76005.1"/>
    <property type="molecule type" value="Genomic_DNA"/>
</dbReference>